<dbReference type="GO" id="GO:0003677">
    <property type="term" value="F:DNA binding"/>
    <property type="evidence" value="ECO:0007669"/>
    <property type="project" value="InterPro"/>
</dbReference>
<proteinExistence type="predicted"/>
<dbReference type="AlphaFoldDB" id="A0A1Q3ASV5"/>
<reference evidence="3" key="1">
    <citation type="submission" date="2016-04" db="EMBL/GenBank/DDBJ databases">
        <title>Cephalotus genome sequencing.</title>
        <authorList>
            <person name="Fukushima K."/>
            <person name="Hasebe M."/>
            <person name="Fang X."/>
        </authorList>
    </citation>
    <scope>NUCLEOTIDE SEQUENCE [LARGE SCALE GENOMIC DNA]</scope>
    <source>
        <strain evidence="3">cv. St1</strain>
    </source>
</reference>
<dbReference type="PANTHER" id="PTHR23272">
    <property type="entry name" value="BED FINGER-RELATED"/>
    <property type="match status" value="1"/>
</dbReference>
<dbReference type="EMBL" id="BDDD01000080">
    <property type="protein sequence ID" value="GAV58745.1"/>
    <property type="molecule type" value="Genomic_DNA"/>
</dbReference>
<organism evidence="2 3">
    <name type="scientific">Cephalotus follicularis</name>
    <name type="common">Albany pitcher plant</name>
    <dbReference type="NCBI Taxonomy" id="3775"/>
    <lineage>
        <taxon>Eukaryota</taxon>
        <taxon>Viridiplantae</taxon>
        <taxon>Streptophyta</taxon>
        <taxon>Embryophyta</taxon>
        <taxon>Tracheophyta</taxon>
        <taxon>Spermatophyta</taxon>
        <taxon>Magnoliopsida</taxon>
        <taxon>eudicotyledons</taxon>
        <taxon>Gunneridae</taxon>
        <taxon>Pentapetalae</taxon>
        <taxon>rosids</taxon>
        <taxon>fabids</taxon>
        <taxon>Oxalidales</taxon>
        <taxon>Cephalotaceae</taxon>
        <taxon>Cephalotus</taxon>
    </lineage>
</organism>
<evidence type="ECO:0000259" key="1">
    <source>
        <dbReference type="Pfam" id="PF14372"/>
    </source>
</evidence>
<dbReference type="SUPFAM" id="SSF53098">
    <property type="entry name" value="Ribonuclease H-like"/>
    <property type="match status" value="1"/>
</dbReference>
<gene>
    <name evidence="2" type="ORF">CFOL_v3_02278</name>
</gene>
<dbReference type="PANTHER" id="PTHR23272:SF179">
    <property type="entry name" value="ZINC FINGER BED DOMAIN-CONTAINING PROTEIN RICESLEEPER 2-LIKE ISOFORM X1"/>
    <property type="match status" value="1"/>
</dbReference>
<dbReference type="InterPro" id="IPR012337">
    <property type="entry name" value="RNaseH-like_sf"/>
</dbReference>
<dbReference type="InterPro" id="IPR025525">
    <property type="entry name" value="hAT-like_transposase_RNase-H"/>
</dbReference>
<sequence>IAKKLMEKFDKYWHMIHDVMRVANILDPIFKIKYCEFFYHQIYGNGYCREEIDIIKNICHDLVSEYQYKQASNQSRASSNSSTMEVVPQYLNAFEVFMQKQNQEDFGTGKLESDHYLNENTLPKSGEEFNMLAR</sequence>
<dbReference type="Proteomes" id="UP000187406">
    <property type="component" value="Unassembled WGS sequence"/>
</dbReference>
<name>A0A1Q3ASV5_CEPFO</name>
<feature type="domain" description="hAT-like transposase RNase-H fold" evidence="1">
    <location>
        <begin position="1"/>
        <end position="66"/>
    </location>
</feature>
<keyword evidence="3" id="KW-1185">Reference proteome</keyword>
<evidence type="ECO:0000313" key="3">
    <source>
        <dbReference type="Proteomes" id="UP000187406"/>
    </source>
</evidence>
<protein>
    <submittedName>
        <fullName evidence="2">DUF4413 domain-containing protein</fullName>
    </submittedName>
</protein>
<dbReference type="OrthoDB" id="1607513at2759"/>
<feature type="non-terminal residue" evidence="2">
    <location>
        <position position="1"/>
    </location>
</feature>
<dbReference type="InParanoid" id="A0A1Q3ASV5"/>
<accession>A0A1Q3ASV5</accession>
<evidence type="ECO:0000313" key="2">
    <source>
        <dbReference type="EMBL" id="GAV58745.1"/>
    </source>
</evidence>
<comment type="caution">
    <text evidence="2">The sequence shown here is derived from an EMBL/GenBank/DDBJ whole genome shotgun (WGS) entry which is preliminary data.</text>
</comment>
<dbReference type="Pfam" id="PF14372">
    <property type="entry name" value="hAT-like_RNase-H"/>
    <property type="match status" value="1"/>
</dbReference>